<dbReference type="KEGG" id="mbat:BN1208_0697"/>
<proteinExistence type="inferred from homology"/>
<reference evidence="5" key="1">
    <citation type="submission" date="2014-12" db="EMBL/GenBank/DDBJ databases">
        <authorList>
            <person name="Salcher M.M."/>
        </authorList>
    </citation>
    <scope>NUCLEOTIDE SEQUENCE [LARGE SCALE GENOMIC DNA]</scope>
    <source>
        <strain evidence="5">MMS-10A-171</strain>
    </source>
</reference>
<evidence type="ECO:0000313" key="5">
    <source>
        <dbReference type="Proteomes" id="UP000064007"/>
    </source>
</evidence>
<dbReference type="Gene3D" id="3.30.70.860">
    <property type="match status" value="1"/>
</dbReference>
<comment type="function">
    <text evidence="3">Nucleotide-binding protein.</text>
</comment>
<keyword evidence="1 3" id="KW-0547">Nucleotide-binding</keyword>
<dbReference type="HAMAP" id="MF_00632">
    <property type="entry name" value="UPF0234"/>
    <property type="match status" value="1"/>
</dbReference>
<protein>
    <recommendedName>
        <fullName evidence="3">Nucleotide-binding protein BN1208_0697</fullName>
    </recommendedName>
</protein>
<name>A0A0D6EWD2_9PROT</name>
<dbReference type="AlphaFoldDB" id="A0A0D6EWD2"/>
<dbReference type="InterPro" id="IPR036183">
    <property type="entry name" value="YajQ-like_sf"/>
</dbReference>
<dbReference type="SUPFAM" id="SSF89963">
    <property type="entry name" value="YajQ-like"/>
    <property type="match status" value="2"/>
</dbReference>
<dbReference type="PANTHER" id="PTHR30476:SF0">
    <property type="entry name" value="UPF0234 PROTEIN YAJQ"/>
    <property type="match status" value="1"/>
</dbReference>
<evidence type="ECO:0000256" key="2">
    <source>
        <dbReference type="ARBA" id="ARBA00093450"/>
    </source>
</evidence>
<organism evidence="4 5">
    <name type="scientific">Candidatus Methylopumilus planktonicus</name>
    <dbReference type="NCBI Taxonomy" id="1581557"/>
    <lineage>
        <taxon>Bacteria</taxon>
        <taxon>Pseudomonadati</taxon>
        <taxon>Pseudomonadota</taxon>
        <taxon>Betaproteobacteria</taxon>
        <taxon>Nitrosomonadales</taxon>
        <taxon>Methylophilaceae</taxon>
        <taxon>Candidatus Methylopumilus</taxon>
    </lineage>
</organism>
<accession>A0A0D6EWD2</accession>
<dbReference type="NCBIfam" id="NF003819">
    <property type="entry name" value="PRK05412.1"/>
    <property type="match status" value="1"/>
</dbReference>
<dbReference type="HOGENOM" id="CLU_099839_1_0_4"/>
<dbReference type="InterPro" id="IPR007551">
    <property type="entry name" value="YajQ/Smlt4090-like"/>
</dbReference>
<dbReference type="RefSeq" id="WP_046487906.1">
    <property type="nucleotide sequence ID" value="NZ_LN827929.1"/>
</dbReference>
<gene>
    <name evidence="4" type="ORF">BN1208_0697</name>
</gene>
<dbReference type="Gene3D" id="3.30.70.990">
    <property type="entry name" value="YajQ-like, domain 2"/>
    <property type="match status" value="1"/>
</dbReference>
<dbReference type="InterPro" id="IPR035570">
    <property type="entry name" value="UPF0234_N"/>
</dbReference>
<dbReference type="PANTHER" id="PTHR30476">
    <property type="entry name" value="UPF0234 PROTEIN YAJQ"/>
    <property type="match status" value="1"/>
</dbReference>
<keyword evidence="5" id="KW-1185">Reference proteome</keyword>
<comment type="similarity">
    <text evidence="2 3">Belongs to the YajQ family.</text>
</comment>
<evidence type="ECO:0000313" key="4">
    <source>
        <dbReference type="EMBL" id="CEZ19583.1"/>
    </source>
</evidence>
<evidence type="ECO:0000256" key="1">
    <source>
        <dbReference type="ARBA" id="ARBA00022741"/>
    </source>
</evidence>
<evidence type="ECO:0000256" key="3">
    <source>
        <dbReference type="HAMAP-Rule" id="MF_00632"/>
    </source>
</evidence>
<dbReference type="CDD" id="cd11740">
    <property type="entry name" value="YajQ_like"/>
    <property type="match status" value="1"/>
</dbReference>
<sequence>MPSFDVSSEVNMANLTNSIDVASRTIINRYDFKGTTAKVEFSEKELTITLYGDSDFQLGQIKDILLPAMEKKEADSSKRIEPQEIQTVSGNKVKQLLKLKSGIDTELAKKIVKLLKDSGLKVQSAIQGESVRVSGAKRDNLQDAIAFIKKSISDFPLEFGNFRD</sequence>
<dbReference type="EMBL" id="LN827929">
    <property type="protein sequence ID" value="CEZ19583.1"/>
    <property type="molecule type" value="Genomic_DNA"/>
</dbReference>
<dbReference type="Proteomes" id="UP000064007">
    <property type="component" value="Chromosome 1"/>
</dbReference>
<dbReference type="GO" id="GO:0000166">
    <property type="term" value="F:nucleotide binding"/>
    <property type="evidence" value="ECO:0007669"/>
    <property type="project" value="UniProtKB-UniRule"/>
</dbReference>
<dbReference type="InterPro" id="IPR035571">
    <property type="entry name" value="UPF0234-like_C"/>
</dbReference>
<dbReference type="STRING" id="1581557.BN1208_0697"/>
<dbReference type="OrthoDB" id="9801447at2"/>
<dbReference type="Pfam" id="PF04461">
    <property type="entry name" value="YajQ"/>
    <property type="match status" value="1"/>
</dbReference>
<dbReference type="GO" id="GO:0005829">
    <property type="term" value="C:cytosol"/>
    <property type="evidence" value="ECO:0007669"/>
    <property type="project" value="TreeGrafter"/>
</dbReference>